<dbReference type="Proteomes" id="UP001459277">
    <property type="component" value="Unassembled WGS sequence"/>
</dbReference>
<gene>
    <name evidence="1" type="ORF">SO802_031933</name>
</gene>
<dbReference type="PANTHER" id="PTHR33144">
    <property type="entry name" value="OS10G0409366 PROTEIN-RELATED"/>
    <property type="match status" value="1"/>
</dbReference>
<reference evidence="1 2" key="1">
    <citation type="submission" date="2024-01" db="EMBL/GenBank/DDBJ databases">
        <title>A telomere-to-telomere, gap-free genome of sweet tea (Lithocarpus litseifolius).</title>
        <authorList>
            <person name="Zhou J."/>
        </authorList>
    </citation>
    <scope>NUCLEOTIDE SEQUENCE [LARGE SCALE GENOMIC DNA]</scope>
    <source>
        <strain evidence="1">Zhou-2022a</strain>
        <tissue evidence="1">Leaf</tissue>
    </source>
</reference>
<protein>
    <submittedName>
        <fullName evidence="1">Uncharacterized protein</fullName>
    </submittedName>
</protein>
<dbReference type="AlphaFoldDB" id="A0AAW2BMH6"/>
<evidence type="ECO:0000313" key="2">
    <source>
        <dbReference type="Proteomes" id="UP001459277"/>
    </source>
</evidence>
<comment type="caution">
    <text evidence="1">The sequence shown here is derived from an EMBL/GenBank/DDBJ whole genome shotgun (WGS) entry which is preliminary data.</text>
</comment>
<keyword evidence="2" id="KW-1185">Reference proteome</keyword>
<name>A0AAW2BMH6_9ROSI</name>
<sequence length="148" mass="16985">MLEELKEECWSVVERKYTIPTNPTAYAALKTITLQKIGKSWRDHKCRLKTSHYILHPRNKARVKNNRPKGCILEDWDVLVDHYQRRNWDRCSKQEDLHTIGSCGFAVHAAKKAKADGRPVECVALCSILHTRKDGSTINSVVQAKMEA</sequence>
<dbReference type="EMBL" id="JAZDWU010000011">
    <property type="protein sequence ID" value="KAK9986982.1"/>
    <property type="molecule type" value="Genomic_DNA"/>
</dbReference>
<dbReference type="PANTHER" id="PTHR33144:SF45">
    <property type="entry name" value="TRANSPOSASE TNP1_EN_SPM-LIKE DOMAIN-CONTAINING PROTEIN"/>
    <property type="match status" value="1"/>
</dbReference>
<proteinExistence type="predicted"/>
<evidence type="ECO:0000313" key="1">
    <source>
        <dbReference type="EMBL" id="KAK9986982.1"/>
    </source>
</evidence>
<organism evidence="1 2">
    <name type="scientific">Lithocarpus litseifolius</name>
    <dbReference type="NCBI Taxonomy" id="425828"/>
    <lineage>
        <taxon>Eukaryota</taxon>
        <taxon>Viridiplantae</taxon>
        <taxon>Streptophyta</taxon>
        <taxon>Embryophyta</taxon>
        <taxon>Tracheophyta</taxon>
        <taxon>Spermatophyta</taxon>
        <taxon>Magnoliopsida</taxon>
        <taxon>eudicotyledons</taxon>
        <taxon>Gunneridae</taxon>
        <taxon>Pentapetalae</taxon>
        <taxon>rosids</taxon>
        <taxon>fabids</taxon>
        <taxon>Fagales</taxon>
        <taxon>Fagaceae</taxon>
        <taxon>Lithocarpus</taxon>
    </lineage>
</organism>
<accession>A0AAW2BMH6</accession>